<comment type="caution">
    <text evidence="1">The sequence shown here is derived from an EMBL/GenBank/DDBJ whole genome shotgun (WGS) entry which is preliminary data.</text>
</comment>
<proteinExistence type="predicted"/>
<gene>
    <name evidence="1" type="ORF">LOC71_19240</name>
</gene>
<organism evidence="1 2">
    <name type="scientific">Rhodopirellula halodulae</name>
    <dbReference type="NCBI Taxonomy" id="2894198"/>
    <lineage>
        <taxon>Bacteria</taxon>
        <taxon>Pseudomonadati</taxon>
        <taxon>Planctomycetota</taxon>
        <taxon>Planctomycetia</taxon>
        <taxon>Pirellulales</taxon>
        <taxon>Pirellulaceae</taxon>
        <taxon>Rhodopirellula</taxon>
    </lineage>
</organism>
<protein>
    <submittedName>
        <fullName evidence="1">Uncharacterized protein</fullName>
    </submittedName>
</protein>
<accession>A0ABS8NNP7</accession>
<reference evidence="1" key="1">
    <citation type="submission" date="2021-11" db="EMBL/GenBank/DDBJ databases">
        <title>Genome sequence.</title>
        <authorList>
            <person name="Sun Q."/>
        </authorList>
    </citation>
    <scope>NUCLEOTIDE SEQUENCE</scope>
    <source>
        <strain evidence="1">JC740</strain>
    </source>
</reference>
<evidence type="ECO:0000313" key="2">
    <source>
        <dbReference type="Proteomes" id="UP001430306"/>
    </source>
</evidence>
<keyword evidence="2" id="KW-1185">Reference proteome</keyword>
<dbReference type="EMBL" id="JAJKFW010000053">
    <property type="protein sequence ID" value="MCC9644413.1"/>
    <property type="molecule type" value="Genomic_DNA"/>
</dbReference>
<evidence type="ECO:0000313" key="1">
    <source>
        <dbReference type="EMBL" id="MCC9644413.1"/>
    </source>
</evidence>
<dbReference type="RefSeq" id="WP_230276155.1">
    <property type="nucleotide sequence ID" value="NZ_JAJKFW010000053.1"/>
</dbReference>
<dbReference type="Proteomes" id="UP001430306">
    <property type="component" value="Unassembled WGS sequence"/>
</dbReference>
<name>A0ABS8NNP7_9BACT</name>
<sequence>MHSTVGPVPPDTALYILFISKPIIPGVMGWYRVSMSVCNAIVAGNLALFQSIGRGVM</sequence>